<dbReference type="RefSeq" id="WP_003503622.1">
    <property type="nucleotide sequence ID" value="NZ_BAABZD010000001.1"/>
</dbReference>
<dbReference type="PANTHER" id="PTHR30474:SF2">
    <property type="entry name" value="PEPTIDOGLYCAN GLYCOSYLTRANSFERASE FTSW-RELATED"/>
    <property type="match status" value="1"/>
</dbReference>
<feature type="transmembrane region" description="Helical" evidence="17">
    <location>
        <begin position="357"/>
        <end position="378"/>
    </location>
</feature>
<comment type="subcellular location">
    <subcellularLocation>
        <location evidence="1">Membrane</location>
        <topology evidence="1">Multi-pass membrane protein</topology>
    </subcellularLocation>
</comment>
<dbReference type="GO" id="GO:0005886">
    <property type="term" value="C:plasma membrane"/>
    <property type="evidence" value="ECO:0007669"/>
    <property type="project" value="TreeGrafter"/>
</dbReference>
<evidence type="ECO:0000256" key="3">
    <source>
        <dbReference type="ARBA" id="ARBA00022679"/>
    </source>
</evidence>
<evidence type="ECO:0000256" key="15">
    <source>
        <dbReference type="ARBA" id="ARBA00049902"/>
    </source>
</evidence>
<dbReference type="Proteomes" id="UP001203136">
    <property type="component" value="Unassembled WGS sequence"/>
</dbReference>
<evidence type="ECO:0000256" key="12">
    <source>
        <dbReference type="ARBA" id="ARBA00041185"/>
    </source>
</evidence>
<dbReference type="InterPro" id="IPR001182">
    <property type="entry name" value="FtsW/RodA"/>
</dbReference>
<keyword evidence="4 17" id="KW-0812">Transmembrane</keyword>
<accession>A0AAW6AX91</accession>
<evidence type="ECO:0000313" key="20">
    <source>
        <dbReference type="Proteomes" id="UP001300871"/>
    </source>
</evidence>
<evidence type="ECO:0000256" key="17">
    <source>
        <dbReference type="SAM" id="Phobius"/>
    </source>
</evidence>
<dbReference type="AlphaFoldDB" id="A0AAW6AX91"/>
<dbReference type="Pfam" id="PF01098">
    <property type="entry name" value="FTSW_RODA_SPOVE"/>
    <property type="match status" value="1"/>
</dbReference>
<evidence type="ECO:0000313" key="18">
    <source>
        <dbReference type="EMBL" id="MCK0085498.1"/>
    </source>
</evidence>
<evidence type="ECO:0000256" key="4">
    <source>
        <dbReference type="ARBA" id="ARBA00022692"/>
    </source>
</evidence>
<dbReference type="EMBL" id="JAQLGM010000030">
    <property type="protein sequence ID" value="MDB2001048.1"/>
    <property type="molecule type" value="Genomic_DNA"/>
</dbReference>
<dbReference type="GO" id="GO:0051301">
    <property type="term" value="P:cell division"/>
    <property type="evidence" value="ECO:0007669"/>
    <property type="project" value="InterPro"/>
</dbReference>
<feature type="transmembrane region" description="Helical" evidence="17">
    <location>
        <begin position="194"/>
        <end position="223"/>
    </location>
</feature>
<organism evidence="19 20">
    <name type="scientific">Clostridium symbiosum</name>
    <name type="common">Bacteroides symbiosus</name>
    <dbReference type="NCBI Taxonomy" id="1512"/>
    <lineage>
        <taxon>Bacteria</taxon>
        <taxon>Bacillati</taxon>
        <taxon>Bacillota</taxon>
        <taxon>Clostridia</taxon>
        <taxon>Lachnospirales</taxon>
        <taxon>Lachnospiraceae</taxon>
        <taxon>Otoolea</taxon>
    </lineage>
</organism>
<evidence type="ECO:0000256" key="7">
    <source>
        <dbReference type="ARBA" id="ARBA00022989"/>
    </source>
</evidence>
<feature type="transmembrane region" description="Helical" evidence="17">
    <location>
        <begin position="51"/>
        <end position="72"/>
    </location>
</feature>
<evidence type="ECO:0000256" key="13">
    <source>
        <dbReference type="ARBA" id="ARBA00041418"/>
    </source>
</evidence>
<dbReference type="GeneID" id="57971316"/>
<dbReference type="Proteomes" id="UP001300871">
    <property type="component" value="Unassembled WGS sequence"/>
</dbReference>
<evidence type="ECO:0000256" key="1">
    <source>
        <dbReference type="ARBA" id="ARBA00004141"/>
    </source>
</evidence>
<evidence type="ECO:0000256" key="10">
    <source>
        <dbReference type="ARBA" id="ARBA00033270"/>
    </source>
</evidence>
<proteinExistence type="inferred from homology"/>
<feature type="transmembrane region" description="Helical" evidence="17">
    <location>
        <begin position="127"/>
        <end position="143"/>
    </location>
</feature>
<feature type="transmembrane region" description="Helical" evidence="17">
    <location>
        <begin position="320"/>
        <end position="345"/>
    </location>
</feature>
<dbReference type="GO" id="GO:0008955">
    <property type="term" value="F:peptidoglycan glycosyltransferase activity"/>
    <property type="evidence" value="ECO:0007669"/>
    <property type="project" value="UniProtKB-EC"/>
</dbReference>
<sequence>MPDTGKKKKKKPHRFYDYSLLFTIIFLTVFGLVMIYSASSYKAQLDYDNPAYFAIRQAAIAGGSFVVMYIVSKIDYHWFARFAVLGYALSWITMLLTMFSPLGVASHGKKRWLKVGPGMLQFQPTELVKISLILFVAVFIAELGTRINKLRPTLVIIGFSLPLALLVTANNLSSGIIICGIVFVMLFVACKIKWPFFACAGAGVGLLAAAPYIGHILVNMHILKDYQLGRINVWKNPIMYSRSGGYQVLQGLYAIGSGGLFGKGLGESLQKLGFVPEAQNDMIFSIICEELGLFGAISLILIFMFMIYRFMVIAGNAPDLLGAMIVTGVMAHIAIQVILNIAVVTNSIPNTGVTLPFISYGGTSVLFLMLEMGLVLSVSNQIKLEQ</sequence>
<comment type="function">
    <text evidence="16">Peptidoglycan polymerase that is essential for cell division.</text>
</comment>
<evidence type="ECO:0000256" key="5">
    <source>
        <dbReference type="ARBA" id="ARBA00022960"/>
    </source>
</evidence>
<comment type="similarity">
    <text evidence="11">Belongs to the SEDS family. FtsW subfamily.</text>
</comment>
<evidence type="ECO:0000256" key="2">
    <source>
        <dbReference type="ARBA" id="ARBA00022676"/>
    </source>
</evidence>
<name>A0AAW6AX91_CLOSY</name>
<feature type="transmembrane region" description="Helical" evidence="17">
    <location>
        <begin position="84"/>
        <end position="107"/>
    </location>
</feature>
<keyword evidence="8 17" id="KW-0472">Membrane</keyword>
<dbReference type="EMBL" id="JAINVB010000001">
    <property type="protein sequence ID" value="MCK0085498.1"/>
    <property type="molecule type" value="Genomic_DNA"/>
</dbReference>
<comment type="catalytic activity">
    <reaction evidence="15">
        <text>[GlcNAc-(1-&gt;4)-Mur2Ac(oyl-L-Ala-gamma-D-Glu-L-Lys-D-Ala-D-Ala)](n)-di-trans,octa-cis-undecaprenyl diphosphate + beta-D-GlcNAc-(1-&gt;4)-Mur2Ac(oyl-L-Ala-gamma-D-Glu-L-Lys-D-Ala-D-Ala)-di-trans,octa-cis-undecaprenyl diphosphate = [GlcNAc-(1-&gt;4)-Mur2Ac(oyl-L-Ala-gamma-D-Glu-L-Lys-D-Ala-D-Ala)](n+1)-di-trans,octa-cis-undecaprenyl diphosphate + di-trans,octa-cis-undecaprenyl diphosphate + H(+)</text>
        <dbReference type="Rhea" id="RHEA:23708"/>
        <dbReference type="Rhea" id="RHEA-COMP:9602"/>
        <dbReference type="Rhea" id="RHEA-COMP:9603"/>
        <dbReference type="ChEBI" id="CHEBI:15378"/>
        <dbReference type="ChEBI" id="CHEBI:58405"/>
        <dbReference type="ChEBI" id="CHEBI:60033"/>
        <dbReference type="ChEBI" id="CHEBI:78435"/>
        <dbReference type="EC" id="2.4.99.28"/>
    </reaction>
</comment>
<feature type="transmembrane region" description="Helical" evidence="17">
    <location>
        <begin position="155"/>
        <end position="188"/>
    </location>
</feature>
<keyword evidence="7 17" id="KW-1133">Transmembrane helix</keyword>
<dbReference type="GO" id="GO:0015648">
    <property type="term" value="F:lipid-linked peptidoglycan transporter activity"/>
    <property type="evidence" value="ECO:0007669"/>
    <property type="project" value="TreeGrafter"/>
</dbReference>
<evidence type="ECO:0000256" key="11">
    <source>
        <dbReference type="ARBA" id="ARBA00038053"/>
    </source>
</evidence>
<keyword evidence="3" id="KW-0808">Transferase</keyword>
<reference evidence="18" key="1">
    <citation type="journal article" date="2022" name="Cell Host Microbe">
        <title>Colonization of the live biotherapeutic product VE303 and modulation of the microbiota and metabolites in healthy volunteers.</title>
        <authorList>
            <person name="Dsouza M."/>
            <person name="Menon R."/>
            <person name="Crossette E."/>
            <person name="Bhattarai S.K."/>
            <person name="Schneider J."/>
            <person name="Kim Y.G."/>
            <person name="Reddy S."/>
            <person name="Caballero S."/>
            <person name="Felix C."/>
            <person name="Cornacchione L."/>
            <person name="Hendrickson J."/>
            <person name="Watson A.R."/>
            <person name="Minot S.S."/>
            <person name="Greenfield N."/>
            <person name="Schopf L."/>
            <person name="Szabady R."/>
            <person name="Patarroyo J."/>
            <person name="Smith W."/>
            <person name="Harrison P."/>
            <person name="Kuijper E.J."/>
            <person name="Kelly C.P."/>
            <person name="Olle B."/>
            <person name="Bobilev D."/>
            <person name="Silber J.L."/>
            <person name="Bucci V."/>
            <person name="Roberts B."/>
            <person name="Faith J."/>
            <person name="Norman J.M."/>
        </authorList>
    </citation>
    <scope>NUCLEOTIDE SEQUENCE</scope>
    <source>
        <strain evidence="18">VE303-04</strain>
    </source>
</reference>
<comment type="caution">
    <text evidence="19">The sequence shown here is derived from an EMBL/GenBank/DDBJ whole genome shotgun (WGS) entry which is preliminary data.</text>
</comment>
<dbReference type="GO" id="GO:0008360">
    <property type="term" value="P:regulation of cell shape"/>
    <property type="evidence" value="ECO:0007669"/>
    <property type="project" value="UniProtKB-KW"/>
</dbReference>
<feature type="transmembrane region" description="Helical" evidence="17">
    <location>
        <begin position="282"/>
        <end position="308"/>
    </location>
</feature>
<keyword evidence="6" id="KW-0573">Peptidoglycan synthesis</keyword>
<dbReference type="EC" id="2.4.99.28" evidence="14"/>
<keyword evidence="5" id="KW-0133">Cell shape</keyword>
<gene>
    <name evidence="18" type="ORF">K5I21_06350</name>
    <name evidence="19" type="ORF">PM006_12635</name>
</gene>
<protein>
    <recommendedName>
        <fullName evidence="12">Probable peptidoglycan glycosyltransferase FtsW</fullName>
        <ecNumber evidence="14">2.4.99.28</ecNumber>
    </recommendedName>
    <alternativeName>
        <fullName evidence="13">Cell division protein FtsW</fullName>
    </alternativeName>
    <alternativeName>
        <fullName evidence="10">Cell wall polymerase</fullName>
    </alternativeName>
    <alternativeName>
        <fullName evidence="9">Peptidoglycan polymerase</fullName>
    </alternativeName>
</protein>
<dbReference type="GO" id="GO:0009252">
    <property type="term" value="P:peptidoglycan biosynthetic process"/>
    <property type="evidence" value="ECO:0007669"/>
    <property type="project" value="UniProtKB-KW"/>
</dbReference>
<evidence type="ECO:0000256" key="6">
    <source>
        <dbReference type="ARBA" id="ARBA00022984"/>
    </source>
</evidence>
<evidence type="ECO:0000256" key="16">
    <source>
        <dbReference type="ARBA" id="ARBA00049966"/>
    </source>
</evidence>
<evidence type="ECO:0000256" key="9">
    <source>
        <dbReference type="ARBA" id="ARBA00032370"/>
    </source>
</evidence>
<evidence type="ECO:0000256" key="8">
    <source>
        <dbReference type="ARBA" id="ARBA00023136"/>
    </source>
</evidence>
<evidence type="ECO:0000256" key="14">
    <source>
        <dbReference type="ARBA" id="ARBA00044770"/>
    </source>
</evidence>
<evidence type="ECO:0000313" key="19">
    <source>
        <dbReference type="EMBL" id="MDB2001048.1"/>
    </source>
</evidence>
<dbReference type="GO" id="GO:0032153">
    <property type="term" value="C:cell division site"/>
    <property type="evidence" value="ECO:0007669"/>
    <property type="project" value="TreeGrafter"/>
</dbReference>
<reference evidence="19" key="2">
    <citation type="submission" date="2023-01" db="EMBL/GenBank/DDBJ databases">
        <title>Human gut microbiome strain richness.</title>
        <authorList>
            <person name="Chen-Liaw A."/>
        </authorList>
    </citation>
    <scope>NUCLEOTIDE SEQUENCE</scope>
    <source>
        <strain evidence="19">B1_m1001713B170214d0_201011</strain>
    </source>
</reference>
<dbReference type="PANTHER" id="PTHR30474">
    <property type="entry name" value="CELL CYCLE PROTEIN"/>
    <property type="match status" value="1"/>
</dbReference>
<feature type="transmembrane region" description="Helical" evidence="17">
    <location>
        <begin position="20"/>
        <end position="39"/>
    </location>
</feature>
<keyword evidence="2" id="KW-0328">Glycosyltransferase</keyword>